<protein>
    <submittedName>
        <fullName evidence="5">Relaxase</fullName>
    </submittedName>
    <submittedName>
        <fullName evidence="6">Transcription elongation factor GreAB</fullName>
    </submittedName>
</protein>
<evidence type="ECO:0000313" key="5">
    <source>
        <dbReference type="EMBL" id="AOX48034.1"/>
    </source>
</evidence>
<evidence type="ECO:0000259" key="4">
    <source>
        <dbReference type="Pfam" id="PF20874"/>
    </source>
</evidence>
<keyword evidence="6" id="KW-0648">Protein biosynthesis</keyword>
<evidence type="ECO:0000313" key="6">
    <source>
        <dbReference type="EMBL" id="TKK85706.1"/>
    </source>
</evidence>
<accession>A0A2Z2CKU5</accession>
<organism evidence="5">
    <name type="scientific">Enterococcus faecalis</name>
    <name type="common">Streptococcus faecalis</name>
    <dbReference type="NCBI Taxonomy" id="1351"/>
    <lineage>
        <taxon>Bacteria</taxon>
        <taxon>Bacillati</taxon>
        <taxon>Bacillota</taxon>
        <taxon>Bacilli</taxon>
        <taxon>Lactobacillales</taxon>
        <taxon>Enterococcaceae</taxon>
        <taxon>Enterococcus</taxon>
    </lineage>
</organism>
<dbReference type="Pfam" id="PF20874">
    <property type="entry name" value="Relaxase_M"/>
    <property type="match status" value="1"/>
</dbReference>
<dbReference type="EMBL" id="SIYF01000199">
    <property type="protein sequence ID" value="TKK85706.1"/>
    <property type="molecule type" value="Genomic_DNA"/>
</dbReference>
<dbReference type="InterPro" id="IPR021112">
    <property type="entry name" value="LtrB_C"/>
</dbReference>
<dbReference type="RefSeq" id="WP_002397491.1">
    <property type="nucleotide sequence ID" value="NZ_AP027303.1"/>
</dbReference>
<dbReference type="InterPro" id="IPR048299">
    <property type="entry name" value="LtrB_central"/>
</dbReference>
<dbReference type="Proteomes" id="UP000305511">
    <property type="component" value="Unassembled WGS sequence"/>
</dbReference>
<keyword evidence="1" id="KW-0175">Coiled coil</keyword>
<gene>
    <name evidence="5" type="primary">pcfG</name>
    <name evidence="6" type="ORF">EY666_08775</name>
    <name evidence="5" type="ORF">pEF123-050</name>
</gene>
<sequence length="561" mass="65366">MVYTKHFVIHTFDKLNNACSYIENAEKTEVTNDNPSEHLEHLFQYIVNDDKTYMKKLVSGHGIVDPTNPYEEFKLTKLQAAIQRKIGYTFDPKSERLLPPTLTELEKGNAVLAHHLIQSFSPEDDLTPEKIHEIGYNTVMELTGGEYEFVIATHVDKEHLHNHIIFSSTNLKTGKAFRWQKGTKKVLEQISDKIAAKEGAKIIEKSPKNSHKKYTMWETESLYKEKIKSRLDFLLEQSSSINDFLEKAEALNLSVDFSKKWTTYRLLDEPQIKNTRSRSLSKSDPTRYNYEKIVERLKENKSVLTLKEVVEKYVEKSEKSKNEFDYQLTIDEWQISHKTTRGYYVNVDFGFGERGKVFIGAYKVDPLENGQYNIYVKRKDFFYLMNEKNADRNRYMTGETLIKQLRLYNGQTPLKKEPVMRTIDELVNAINFLAANEIEDTRQLELLEEKLEAAFLEAEETLETLDEKMLELHQLSNLLLENELNGELELIQQKLKTLLPDATLAEFSYEDVRGEIEAIKTSQSLLENKLERTRNEINQLHEIQAVQKKETANQNNVKPKL</sequence>
<evidence type="ECO:0000256" key="1">
    <source>
        <dbReference type="SAM" id="Coils"/>
    </source>
</evidence>
<dbReference type="GO" id="GO:0003746">
    <property type="term" value="F:translation elongation factor activity"/>
    <property type="evidence" value="ECO:0007669"/>
    <property type="project" value="UniProtKB-KW"/>
</dbReference>
<keyword evidence="6" id="KW-0251">Elongation factor</keyword>
<feature type="domain" description="Group II intron-interrupted relaxase LtrB central" evidence="4">
    <location>
        <begin position="324"/>
        <end position="406"/>
    </location>
</feature>
<feature type="coiled-coil region" evidence="1">
    <location>
        <begin position="516"/>
        <end position="543"/>
    </location>
</feature>
<feature type="domain" description="Group II intron-interrupted relaxase LtrB C-terminal" evidence="3">
    <location>
        <begin position="422"/>
        <end position="545"/>
    </location>
</feature>
<evidence type="ECO:0000259" key="2">
    <source>
        <dbReference type="Pfam" id="PF03432"/>
    </source>
</evidence>
<evidence type="ECO:0000259" key="3">
    <source>
        <dbReference type="Pfam" id="PF11083"/>
    </source>
</evidence>
<reference evidence="5" key="1">
    <citation type="submission" date="2016-07" db="EMBL/GenBank/DDBJ databases">
        <authorList>
            <person name="Chen M.-Y."/>
            <person name="Sun J."/>
        </authorList>
    </citation>
    <scope>NUCLEOTIDE SEQUENCE</scope>
    <source>
        <strain evidence="5">EF123</strain>
        <plasmid evidence="5">pEF123</plasmid>
    </source>
</reference>
<dbReference type="AlphaFoldDB" id="A0A2Z2CKU5"/>
<reference evidence="6 7" key="2">
    <citation type="submission" date="2019-02" db="EMBL/GenBank/DDBJ databases">
        <title>Bacteria dissemination in different level of health care in South Africa: the effectiveness of infections prevention and control.</title>
        <authorList>
            <person name="Shobo C."/>
            <person name="Amoako D.G."/>
            <person name="Allam M."/>
            <person name="Ismail A."/>
            <person name="Bester L.A."/>
            <person name="Essack S.Y."/>
        </authorList>
    </citation>
    <scope>NUCLEOTIDE SEQUENCE [LARGE SCALE GENOMIC DNA]</scope>
    <source>
        <strain evidence="6 7">2SIL2</strain>
    </source>
</reference>
<proteinExistence type="predicted"/>
<keyword evidence="5" id="KW-0614">Plasmid</keyword>
<dbReference type="Pfam" id="PF11083">
    <property type="entry name" value="Relaxase_C"/>
    <property type="match status" value="1"/>
</dbReference>
<dbReference type="InterPro" id="IPR005094">
    <property type="entry name" value="Endonuclease_MobA/VirD2"/>
</dbReference>
<dbReference type="Pfam" id="PF03432">
    <property type="entry name" value="Relaxase"/>
    <property type="match status" value="1"/>
</dbReference>
<name>A0A2Z2CKU5_ENTFL</name>
<geneLocation type="plasmid" evidence="5">
    <name>pEF123</name>
</geneLocation>
<feature type="domain" description="MobA/VirD2-like nuclease" evidence="2">
    <location>
        <begin position="45"/>
        <end position="199"/>
    </location>
</feature>
<evidence type="ECO:0000313" key="7">
    <source>
        <dbReference type="Proteomes" id="UP000305511"/>
    </source>
</evidence>
<dbReference type="EMBL" id="KX579977">
    <property type="protein sequence ID" value="AOX48034.1"/>
    <property type="molecule type" value="Genomic_DNA"/>
</dbReference>